<dbReference type="Gene3D" id="3.60.20.30">
    <property type="entry name" value="(Glycosyl)asparaginase"/>
    <property type="match status" value="1"/>
</dbReference>
<gene>
    <name evidence="11" type="ORF">GCM10007116_13560</name>
</gene>
<dbReference type="GO" id="GO:0004067">
    <property type="term" value="F:asparaginase activity"/>
    <property type="evidence" value="ECO:0007669"/>
    <property type="project" value="UniProtKB-EC"/>
</dbReference>
<dbReference type="GO" id="GO:0008233">
    <property type="term" value="F:peptidase activity"/>
    <property type="evidence" value="ECO:0007669"/>
    <property type="project" value="UniProtKB-KW"/>
</dbReference>
<evidence type="ECO:0000256" key="5">
    <source>
        <dbReference type="ARBA" id="ARBA00030414"/>
    </source>
</evidence>
<keyword evidence="3" id="KW-0378">Hydrolase</keyword>
<reference evidence="11" key="2">
    <citation type="submission" date="2020-09" db="EMBL/GenBank/DDBJ databases">
        <authorList>
            <person name="Sun Q."/>
            <person name="Ohkuma M."/>
        </authorList>
    </citation>
    <scope>NUCLEOTIDE SEQUENCE</scope>
    <source>
        <strain evidence="11">JCM 31740</strain>
    </source>
</reference>
<dbReference type="Pfam" id="PF01112">
    <property type="entry name" value="Asparaginase_2"/>
    <property type="match status" value="1"/>
</dbReference>
<dbReference type="GO" id="GO:0005737">
    <property type="term" value="C:cytoplasm"/>
    <property type="evidence" value="ECO:0007669"/>
    <property type="project" value="TreeGrafter"/>
</dbReference>
<dbReference type="EMBL" id="BMQS01000011">
    <property type="protein sequence ID" value="GGT97332.1"/>
    <property type="molecule type" value="Genomic_DNA"/>
</dbReference>
<dbReference type="SUPFAM" id="SSF56235">
    <property type="entry name" value="N-terminal nucleophile aminohydrolases (Ntn hydrolases)"/>
    <property type="match status" value="1"/>
</dbReference>
<dbReference type="InterPro" id="IPR029055">
    <property type="entry name" value="Ntn_hydrolases_N"/>
</dbReference>
<feature type="binding site" evidence="9">
    <location>
        <begin position="163"/>
        <end position="166"/>
    </location>
    <ligand>
        <name>substrate</name>
    </ligand>
</feature>
<dbReference type="PANTHER" id="PTHR10188:SF6">
    <property type="entry name" value="N(4)-(BETA-N-ACETYLGLUCOSAMINYL)-L-ASPARAGINASE"/>
    <property type="match status" value="1"/>
</dbReference>
<dbReference type="FunFam" id="3.60.20.30:FF:000001">
    <property type="entry name" value="Isoaspartyl peptidase/L-asparaginase"/>
    <property type="match status" value="1"/>
</dbReference>
<evidence type="ECO:0000256" key="9">
    <source>
        <dbReference type="PIRSR" id="PIRSR600246-2"/>
    </source>
</evidence>
<dbReference type="OrthoDB" id="18230at2157"/>
<sequence length="270" mass="28042">MKYTRPVILIHGGAGDWTSRDSDTALRELSNALDRGFEQLTKGSSLEAVVEAVAYMEDSGAFDAGRGSVLNAKGEVEMDAGVMSGKDLRVGAVAAVKARNPVKEALKVLRDGRHVLMVGGGREEMINQTEVSGDTVGAVALDMEGSLAAATSTGGIRGKLPGRVGDSPIPGAGYYATTNVAVSSTGIGELILRVLPAKEVDMLVSMGFPLESSLEAVLGKMTSLFGEGIVGMIGLDKQGNGHAVFNTKGMARGVMSKDVKKVAVFQGDRI</sequence>
<evidence type="ECO:0000256" key="4">
    <source>
        <dbReference type="ARBA" id="ARBA00022813"/>
    </source>
</evidence>
<keyword evidence="2" id="KW-0645">Protease</keyword>
<name>A0A830GZL7_9CREN</name>
<organism evidence="11 12">
    <name type="scientific">Sulfodiicoccus acidiphilus</name>
    <dbReference type="NCBI Taxonomy" id="1670455"/>
    <lineage>
        <taxon>Archaea</taxon>
        <taxon>Thermoproteota</taxon>
        <taxon>Thermoprotei</taxon>
        <taxon>Sulfolobales</taxon>
        <taxon>Sulfolobaceae</taxon>
        <taxon>Sulfodiicoccus</taxon>
    </lineage>
</organism>
<dbReference type="GO" id="GO:0006508">
    <property type="term" value="P:proteolysis"/>
    <property type="evidence" value="ECO:0007669"/>
    <property type="project" value="UniProtKB-KW"/>
</dbReference>
<evidence type="ECO:0000256" key="1">
    <source>
        <dbReference type="ARBA" id="ARBA00012920"/>
    </source>
</evidence>
<evidence type="ECO:0000313" key="11">
    <source>
        <dbReference type="EMBL" id="GGT97332.1"/>
    </source>
</evidence>
<keyword evidence="4" id="KW-0068">Autocatalytic cleavage</keyword>
<evidence type="ECO:0000256" key="10">
    <source>
        <dbReference type="PIRSR" id="PIRSR600246-3"/>
    </source>
</evidence>
<feature type="active site" description="Nucleophile" evidence="8">
    <location>
        <position position="135"/>
    </location>
</feature>
<evidence type="ECO:0000256" key="2">
    <source>
        <dbReference type="ARBA" id="ARBA00022670"/>
    </source>
</evidence>
<protein>
    <recommendedName>
        <fullName evidence="6">Plant-type L-asparaginase</fullName>
        <ecNumber evidence="1">3.5.1.1</ecNumber>
    </recommendedName>
    <alternativeName>
        <fullName evidence="5">L-asparagine amidohydrolase</fullName>
    </alternativeName>
</protein>
<evidence type="ECO:0000256" key="7">
    <source>
        <dbReference type="ARBA" id="ARBA00049366"/>
    </source>
</evidence>
<evidence type="ECO:0000313" key="12">
    <source>
        <dbReference type="Proteomes" id="UP000616143"/>
    </source>
</evidence>
<comment type="catalytic activity">
    <reaction evidence="7">
        <text>L-asparagine + H2O = L-aspartate + NH4(+)</text>
        <dbReference type="Rhea" id="RHEA:21016"/>
        <dbReference type="ChEBI" id="CHEBI:15377"/>
        <dbReference type="ChEBI" id="CHEBI:28938"/>
        <dbReference type="ChEBI" id="CHEBI:29991"/>
        <dbReference type="ChEBI" id="CHEBI:58048"/>
        <dbReference type="EC" id="3.5.1.1"/>
    </reaction>
</comment>
<reference evidence="11" key="1">
    <citation type="journal article" date="2014" name="Int. J. Syst. Evol. Microbiol.">
        <title>Complete genome sequence of Corynebacterium casei LMG S-19264T (=DSM 44701T), isolated from a smear-ripened cheese.</title>
        <authorList>
            <consortium name="US DOE Joint Genome Institute (JGI-PGF)"/>
            <person name="Walter F."/>
            <person name="Albersmeier A."/>
            <person name="Kalinowski J."/>
            <person name="Ruckert C."/>
        </authorList>
    </citation>
    <scope>NUCLEOTIDE SEQUENCE</scope>
    <source>
        <strain evidence="11">JCM 31740</strain>
    </source>
</reference>
<evidence type="ECO:0000256" key="3">
    <source>
        <dbReference type="ARBA" id="ARBA00022801"/>
    </source>
</evidence>
<evidence type="ECO:0000256" key="6">
    <source>
        <dbReference type="ARBA" id="ARBA00044776"/>
    </source>
</evidence>
<dbReference type="AlphaFoldDB" id="A0A830GZL7"/>
<proteinExistence type="predicted"/>
<dbReference type="Proteomes" id="UP000616143">
    <property type="component" value="Unassembled WGS sequence"/>
</dbReference>
<dbReference type="RefSeq" id="WP_188848511.1">
    <property type="nucleotide sequence ID" value="NZ_BMQS01000011.1"/>
</dbReference>
<accession>A0A830GZL7</accession>
<feature type="site" description="Cleavage; by autolysis" evidence="10">
    <location>
        <begin position="134"/>
        <end position="135"/>
    </location>
</feature>
<evidence type="ECO:0000256" key="8">
    <source>
        <dbReference type="PIRSR" id="PIRSR600246-1"/>
    </source>
</evidence>
<dbReference type="InterPro" id="IPR000246">
    <property type="entry name" value="Peptidase_T2"/>
</dbReference>
<dbReference type="CDD" id="cd14950">
    <property type="entry name" value="Asparaginase_2_like_2"/>
    <property type="match status" value="1"/>
</dbReference>
<comment type="caution">
    <text evidence="11">The sequence shown here is derived from an EMBL/GenBank/DDBJ whole genome shotgun (WGS) entry which is preliminary data.</text>
</comment>
<dbReference type="PANTHER" id="PTHR10188">
    <property type="entry name" value="L-ASPARAGINASE"/>
    <property type="match status" value="1"/>
</dbReference>
<feature type="binding site" evidence="9">
    <location>
        <begin position="185"/>
        <end position="188"/>
    </location>
    <ligand>
        <name>substrate</name>
    </ligand>
</feature>
<dbReference type="EC" id="3.5.1.1" evidence="1"/>